<dbReference type="InterPro" id="IPR036271">
    <property type="entry name" value="Tet_transcr_reg_TetR-rel_C_sf"/>
</dbReference>
<name>A0A285ICF2_9ACTN</name>
<dbReference type="InterPro" id="IPR009057">
    <property type="entry name" value="Homeodomain-like_sf"/>
</dbReference>
<dbReference type="PANTHER" id="PTHR30328">
    <property type="entry name" value="TRANSCRIPTIONAL REPRESSOR"/>
    <property type="match status" value="1"/>
</dbReference>
<dbReference type="EMBL" id="OBDY01000007">
    <property type="protein sequence ID" value="SNY45658.1"/>
    <property type="molecule type" value="Genomic_DNA"/>
</dbReference>
<dbReference type="PROSITE" id="PS50977">
    <property type="entry name" value="HTH_TETR_2"/>
    <property type="match status" value="1"/>
</dbReference>
<evidence type="ECO:0000256" key="2">
    <source>
        <dbReference type="PROSITE-ProRule" id="PRU00335"/>
    </source>
</evidence>
<dbReference type="GO" id="GO:0003677">
    <property type="term" value="F:DNA binding"/>
    <property type="evidence" value="ECO:0007669"/>
    <property type="project" value="UniProtKB-UniRule"/>
</dbReference>
<evidence type="ECO:0000256" key="1">
    <source>
        <dbReference type="ARBA" id="ARBA00023125"/>
    </source>
</evidence>
<organism evidence="5 6">
    <name type="scientific">Paractinoplanes atraurantiacus</name>
    <dbReference type="NCBI Taxonomy" id="1036182"/>
    <lineage>
        <taxon>Bacteria</taxon>
        <taxon>Bacillati</taxon>
        <taxon>Actinomycetota</taxon>
        <taxon>Actinomycetes</taxon>
        <taxon>Micromonosporales</taxon>
        <taxon>Micromonosporaceae</taxon>
        <taxon>Paractinoplanes</taxon>
    </lineage>
</organism>
<accession>A0A285ICF2</accession>
<feature type="region of interest" description="Disordered" evidence="3">
    <location>
        <begin position="1"/>
        <end position="20"/>
    </location>
</feature>
<dbReference type="AlphaFoldDB" id="A0A285ICF2"/>
<keyword evidence="1 2" id="KW-0238">DNA-binding</keyword>
<dbReference type="Gene3D" id="1.10.357.10">
    <property type="entry name" value="Tetracycline Repressor, domain 2"/>
    <property type="match status" value="1"/>
</dbReference>
<dbReference type="Proteomes" id="UP000219612">
    <property type="component" value="Unassembled WGS sequence"/>
</dbReference>
<dbReference type="InterPro" id="IPR041467">
    <property type="entry name" value="Sco4008_C"/>
</dbReference>
<reference evidence="5 6" key="1">
    <citation type="submission" date="2017-09" db="EMBL/GenBank/DDBJ databases">
        <authorList>
            <person name="Ehlers B."/>
            <person name="Leendertz F.H."/>
        </authorList>
    </citation>
    <scope>NUCLEOTIDE SEQUENCE [LARGE SCALE GENOMIC DNA]</scope>
    <source>
        <strain evidence="5 6">CGMCC 4.6857</strain>
    </source>
</reference>
<evidence type="ECO:0000313" key="6">
    <source>
        <dbReference type="Proteomes" id="UP000219612"/>
    </source>
</evidence>
<gene>
    <name evidence="5" type="ORF">SAMN05421748_107268</name>
</gene>
<feature type="domain" description="HTH tetR-type" evidence="4">
    <location>
        <begin position="18"/>
        <end position="78"/>
    </location>
</feature>
<dbReference type="PANTHER" id="PTHR30328:SF54">
    <property type="entry name" value="HTH-TYPE TRANSCRIPTIONAL REPRESSOR SCO4008"/>
    <property type="match status" value="1"/>
</dbReference>
<dbReference type="SUPFAM" id="SSF46689">
    <property type="entry name" value="Homeodomain-like"/>
    <property type="match status" value="1"/>
</dbReference>
<dbReference type="GO" id="GO:0006355">
    <property type="term" value="P:regulation of DNA-templated transcription"/>
    <property type="evidence" value="ECO:0007669"/>
    <property type="project" value="UniProtKB-ARBA"/>
</dbReference>
<feature type="DNA-binding region" description="H-T-H motif" evidence="2">
    <location>
        <begin position="41"/>
        <end position="60"/>
    </location>
</feature>
<dbReference type="Pfam" id="PF17926">
    <property type="entry name" value="TetR_C_21"/>
    <property type="match status" value="1"/>
</dbReference>
<evidence type="ECO:0000313" key="5">
    <source>
        <dbReference type="EMBL" id="SNY45658.1"/>
    </source>
</evidence>
<dbReference type="PRINTS" id="PR00455">
    <property type="entry name" value="HTHTETR"/>
</dbReference>
<keyword evidence="6" id="KW-1185">Reference proteome</keyword>
<dbReference type="Pfam" id="PF00440">
    <property type="entry name" value="TetR_N"/>
    <property type="match status" value="1"/>
</dbReference>
<dbReference type="InterPro" id="IPR050109">
    <property type="entry name" value="HTH-type_TetR-like_transc_reg"/>
</dbReference>
<evidence type="ECO:0000259" key="4">
    <source>
        <dbReference type="PROSITE" id="PS50977"/>
    </source>
</evidence>
<feature type="compositionally biased region" description="Basic and acidic residues" evidence="3">
    <location>
        <begin position="9"/>
        <end position="20"/>
    </location>
</feature>
<evidence type="ECO:0000256" key="3">
    <source>
        <dbReference type="SAM" id="MobiDB-lite"/>
    </source>
</evidence>
<sequence>MPGPRRSPKPQERQRDPERTRQKILDAAAAEFAQHGYAGARIRAIAERAGVNQQLLSYYFDGKQGLFRAMTEQWGQRQAEISEPGTSLSEQLRRYTLENLNNPDGVRILAWSGLQYDGEDPGGEARTAMLARGVEQIAEQIGRDNPDIDPACLLIMLMAASMAPTTMPQVIAGLCRADPRDPEFVDHYAEQVALIARKLEE</sequence>
<protein>
    <submittedName>
        <fullName evidence="5">DNA-binding transcriptional regulator, AcrR family</fullName>
    </submittedName>
</protein>
<proteinExistence type="predicted"/>
<dbReference type="RefSeq" id="WP_245923160.1">
    <property type="nucleotide sequence ID" value="NZ_OBDY01000007.1"/>
</dbReference>
<dbReference type="InterPro" id="IPR001647">
    <property type="entry name" value="HTH_TetR"/>
</dbReference>
<dbReference type="SUPFAM" id="SSF48498">
    <property type="entry name" value="Tetracyclin repressor-like, C-terminal domain"/>
    <property type="match status" value="1"/>
</dbReference>